<gene>
    <name evidence="3" type="primary">cheD</name>
    <name evidence="4" type="ORF">A5892_13645</name>
</gene>
<proteinExistence type="inferred from homology"/>
<dbReference type="EC" id="3.5.1.44" evidence="3"/>
<keyword evidence="1 3" id="KW-0145">Chemotaxis</keyword>
<reference evidence="4 5" key="1">
    <citation type="submission" date="2016-04" db="EMBL/GenBank/DDBJ databases">
        <title>Complete Genome Sequence of Halotalea alkalilenta IHB B 13600.</title>
        <authorList>
            <person name="Swarnkar M.K."/>
            <person name="Sharma A."/>
            <person name="Kaushal K."/>
            <person name="Soni R."/>
            <person name="Rana S."/>
            <person name="Singh A.K."/>
            <person name="Gulati A."/>
        </authorList>
    </citation>
    <scope>NUCLEOTIDE SEQUENCE [LARGE SCALE GENOMIC DNA]</scope>
    <source>
        <strain evidence="4 5">IHB B 13600</strain>
    </source>
</reference>
<comment type="function">
    <text evidence="3">Probably deamidates glutamine residues to glutamate on methyl-accepting chemotaxis receptors (MCPs), playing an important role in chemotaxis.</text>
</comment>
<dbReference type="STRING" id="376489.A5892_13645"/>
<dbReference type="AlphaFoldDB" id="A0A172YGY6"/>
<dbReference type="EMBL" id="CP015243">
    <property type="protein sequence ID" value="ANF58386.1"/>
    <property type="molecule type" value="Genomic_DNA"/>
</dbReference>
<evidence type="ECO:0000313" key="5">
    <source>
        <dbReference type="Proteomes" id="UP000077875"/>
    </source>
</evidence>
<name>A0A172YGY6_9GAMM</name>
<dbReference type="KEGG" id="haa:A5892_13645"/>
<keyword evidence="5" id="KW-1185">Reference proteome</keyword>
<sequence length="205" mass="21927">MRRLSGAIEGVELEGWRATHRYYEPLVNAAAVKLLPGEYYVSVAGEALCTVLGSCVALCLFDPVTKVAAMNHFLLPGDAPMAVKRAHGMRYGNTSCAVLIATMVRAGARPERLEAKLFGGASGLTGVAQSVLRVGELNARCGEAFVAAHGLRLVASDLEGRQARRVLFDTESGRVRVRRLGVREGKIDQVTVTGLIEPGARREAP</sequence>
<dbReference type="GO" id="GO:0006935">
    <property type="term" value="P:chemotaxis"/>
    <property type="evidence" value="ECO:0007669"/>
    <property type="project" value="UniProtKB-UniRule"/>
</dbReference>
<dbReference type="PANTHER" id="PTHR35147">
    <property type="entry name" value="CHEMORECEPTOR GLUTAMINE DEAMIDASE CHED-RELATED"/>
    <property type="match status" value="1"/>
</dbReference>
<comment type="similarity">
    <text evidence="3">Belongs to the CheD family.</text>
</comment>
<dbReference type="InterPro" id="IPR038592">
    <property type="entry name" value="CheD-like_sf"/>
</dbReference>
<protein>
    <recommendedName>
        <fullName evidence="3">Probable chemoreceptor glutamine deamidase CheD</fullName>
        <ecNumber evidence="3">3.5.1.44</ecNumber>
    </recommendedName>
</protein>
<evidence type="ECO:0000256" key="1">
    <source>
        <dbReference type="ARBA" id="ARBA00022500"/>
    </source>
</evidence>
<organism evidence="4 5">
    <name type="scientific">Halotalea alkalilenta</name>
    <dbReference type="NCBI Taxonomy" id="376489"/>
    <lineage>
        <taxon>Bacteria</taxon>
        <taxon>Pseudomonadati</taxon>
        <taxon>Pseudomonadota</taxon>
        <taxon>Gammaproteobacteria</taxon>
        <taxon>Oceanospirillales</taxon>
        <taxon>Halomonadaceae</taxon>
        <taxon>Halotalea</taxon>
    </lineage>
</organism>
<evidence type="ECO:0000256" key="3">
    <source>
        <dbReference type="HAMAP-Rule" id="MF_01440"/>
    </source>
</evidence>
<dbReference type="GO" id="GO:0050568">
    <property type="term" value="F:protein-glutamine glutaminase activity"/>
    <property type="evidence" value="ECO:0007669"/>
    <property type="project" value="UniProtKB-UniRule"/>
</dbReference>
<dbReference type="InterPro" id="IPR011324">
    <property type="entry name" value="Cytotoxic_necrot_fac-like_cat"/>
</dbReference>
<dbReference type="Proteomes" id="UP000077875">
    <property type="component" value="Chromosome"/>
</dbReference>
<comment type="catalytic activity">
    <reaction evidence="3">
        <text>L-glutaminyl-[protein] + H2O = L-glutamyl-[protein] + NH4(+)</text>
        <dbReference type="Rhea" id="RHEA:16441"/>
        <dbReference type="Rhea" id="RHEA-COMP:10207"/>
        <dbReference type="Rhea" id="RHEA-COMP:10208"/>
        <dbReference type="ChEBI" id="CHEBI:15377"/>
        <dbReference type="ChEBI" id="CHEBI:28938"/>
        <dbReference type="ChEBI" id="CHEBI:29973"/>
        <dbReference type="ChEBI" id="CHEBI:30011"/>
        <dbReference type="EC" id="3.5.1.44"/>
    </reaction>
</comment>
<dbReference type="RefSeq" id="WP_064123271.1">
    <property type="nucleotide sequence ID" value="NZ_CP015243.1"/>
</dbReference>
<dbReference type="InterPro" id="IPR005659">
    <property type="entry name" value="Chemorcpt_Glu_NH3ase_CheD"/>
</dbReference>
<dbReference type="PANTHER" id="PTHR35147:SF3">
    <property type="entry name" value="CHEMORECEPTOR GLUTAMINE DEAMIDASE CHED 1-RELATED"/>
    <property type="match status" value="1"/>
</dbReference>
<evidence type="ECO:0000256" key="2">
    <source>
        <dbReference type="ARBA" id="ARBA00022801"/>
    </source>
</evidence>
<dbReference type="CDD" id="cd16352">
    <property type="entry name" value="CheD"/>
    <property type="match status" value="1"/>
</dbReference>
<accession>A0A172YGY6</accession>
<evidence type="ECO:0000313" key="4">
    <source>
        <dbReference type="EMBL" id="ANF58386.1"/>
    </source>
</evidence>
<dbReference type="Pfam" id="PF03975">
    <property type="entry name" value="CheD"/>
    <property type="match status" value="1"/>
</dbReference>
<keyword evidence="2 3" id="KW-0378">Hydrolase</keyword>
<dbReference type="Gene3D" id="3.30.1330.200">
    <property type="match status" value="1"/>
</dbReference>
<dbReference type="SUPFAM" id="SSF64438">
    <property type="entry name" value="CNF1/YfiH-like putative cysteine hydrolases"/>
    <property type="match status" value="1"/>
</dbReference>
<dbReference type="HAMAP" id="MF_01440">
    <property type="entry name" value="CheD"/>
    <property type="match status" value="1"/>
</dbReference>